<protein>
    <submittedName>
        <fullName evidence="1">Uncharacterized protein</fullName>
    </submittedName>
</protein>
<evidence type="ECO:0000313" key="2">
    <source>
        <dbReference type="Proteomes" id="UP000765509"/>
    </source>
</evidence>
<gene>
    <name evidence="1" type="ORF">O181_016170</name>
</gene>
<organism evidence="1 2">
    <name type="scientific">Austropuccinia psidii MF-1</name>
    <dbReference type="NCBI Taxonomy" id="1389203"/>
    <lineage>
        <taxon>Eukaryota</taxon>
        <taxon>Fungi</taxon>
        <taxon>Dikarya</taxon>
        <taxon>Basidiomycota</taxon>
        <taxon>Pucciniomycotina</taxon>
        <taxon>Pucciniomycetes</taxon>
        <taxon>Pucciniales</taxon>
        <taxon>Sphaerophragmiaceae</taxon>
        <taxon>Austropuccinia</taxon>
    </lineage>
</organism>
<reference evidence="1" key="1">
    <citation type="submission" date="2021-03" db="EMBL/GenBank/DDBJ databases">
        <title>Draft genome sequence of rust myrtle Austropuccinia psidii MF-1, a brazilian biotype.</title>
        <authorList>
            <person name="Quecine M.C."/>
            <person name="Pachon D.M.R."/>
            <person name="Bonatelli M.L."/>
            <person name="Correr F.H."/>
            <person name="Franceschini L.M."/>
            <person name="Leite T.F."/>
            <person name="Margarido G.R.A."/>
            <person name="Almeida C.A."/>
            <person name="Ferrarezi J.A."/>
            <person name="Labate C.A."/>
        </authorList>
    </citation>
    <scope>NUCLEOTIDE SEQUENCE</scope>
    <source>
        <strain evidence="1">MF-1</strain>
    </source>
</reference>
<comment type="caution">
    <text evidence="1">The sequence shown here is derived from an EMBL/GenBank/DDBJ whole genome shotgun (WGS) entry which is preliminary data.</text>
</comment>
<proteinExistence type="predicted"/>
<sequence>MPKDTEKENLCKHTQDAQTFLFSQKIGMAYIHWTATKMIVCIENAQHPLIIDSGSHSSKVDKNYLDIHFPNWEKQFFPIKEKHFESASGKIKSIGTIIIEIIILHKKVNIRFNPEFFVLEDAHIKGFLLNTDYQRMHGIDIYNIKNR</sequence>
<accession>A0A9Q3GRN8</accession>
<dbReference type="AlphaFoldDB" id="A0A9Q3GRN8"/>
<dbReference type="Proteomes" id="UP000765509">
    <property type="component" value="Unassembled WGS sequence"/>
</dbReference>
<evidence type="ECO:0000313" key="1">
    <source>
        <dbReference type="EMBL" id="MBW0476455.1"/>
    </source>
</evidence>
<keyword evidence="2" id="KW-1185">Reference proteome</keyword>
<name>A0A9Q3GRN8_9BASI</name>
<dbReference type="EMBL" id="AVOT02004471">
    <property type="protein sequence ID" value="MBW0476455.1"/>
    <property type="molecule type" value="Genomic_DNA"/>
</dbReference>